<dbReference type="Pfam" id="PF16780">
    <property type="entry name" value="AIMP2_LysRS_bd"/>
    <property type="match status" value="1"/>
</dbReference>
<dbReference type="GO" id="GO:0006412">
    <property type="term" value="P:translation"/>
    <property type="evidence" value="ECO:0007669"/>
    <property type="project" value="UniProtKB-KW"/>
</dbReference>
<evidence type="ECO:0000313" key="10">
    <source>
        <dbReference type="Proteomes" id="UP000005408"/>
    </source>
</evidence>
<dbReference type="GO" id="GO:0017101">
    <property type="term" value="C:aminoacyl-tRNA synthetase multienzyme complex"/>
    <property type="evidence" value="ECO:0007669"/>
    <property type="project" value="InterPro"/>
</dbReference>
<evidence type="ECO:0000256" key="6">
    <source>
        <dbReference type="SAM" id="MobiDB-lite"/>
    </source>
</evidence>
<accession>A0A8W8MFL2</accession>
<feature type="region of interest" description="Disordered" evidence="6">
    <location>
        <begin position="73"/>
        <end position="93"/>
    </location>
</feature>
<dbReference type="AlphaFoldDB" id="A0A8W8MFL2"/>
<evidence type="ECO:0000256" key="1">
    <source>
        <dbReference type="ARBA" id="ARBA00004123"/>
    </source>
</evidence>
<evidence type="ECO:0000256" key="2">
    <source>
        <dbReference type="ARBA" id="ARBA00004514"/>
    </source>
</evidence>
<feature type="domain" description="AIMP2 lysyl-tRNA synthetase binding" evidence="7">
    <location>
        <begin position="1"/>
        <end position="32"/>
    </location>
</feature>
<dbReference type="PANTHER" id="PTHR13438:SF2">
    <property type="entry name" value="AMINOACYL TRNA SYNTHASE COMPLEX-INTERACTING MULTIFUNCTIONAL PROTEIN 2"/>
    <property type="match status" value="1"/>
</dbReference>
<proteinExistence type="predicted"/>
<keyword evidence="10" id="KW-1185">Reference proteome</keyword>
<dbReference type="GO" id="GO:0005829">
    <property type="term" value="C:cytosol"/>
    <property type="evidence" value="ECO:0007669"/>
    <property type="project" value="UniProtKB-SubCell"/>
</dbReference>
<evidence type="ECO:0000259" key="8">
    <source>
        <dbReference type="Pfam" id="PF18569"/>
    </source>
</evidence>
<dbReference type="PANTHER" id="PTHR13438">
    <property type="entry name" value="AMINOACYL TRNA SYNTHASE COMPLEX-INTERACTING MULTIFUNCTIONAL PROTEIN"/>
    <property type="match status" value="1"/>
</dbReference>
<feature type="compositionally biased region" description="Polar residues" evidence="6">
    <location>
        <begin position="74"/>
        <end position="86"/>
    </location>
</feature>
<feature type="domain" description="AIMP2 thioredoxin-like" evidence="8">
    <location>
        <begin position="103"/>
        <end position="187"/>
    </location>
</feature>
<dbReference type="SUPFAM" id="SSF47616">
    <property type="entry name" value="GST C-terminal domain-like"/>
    <property type="match status" value="1"/>
</dbReference>
<name>A0A8W8MFL2_MAGGI</name>
<evidence type="ECO:0000256" key="4">
    <source>
        <dbReference type="ARBA" id="ARBA00022917"/>
    </source>
</evidence>
<reference evidence="9" key="1">
    <citation type="submission" date="2022-08" db="UniProtKB">
        <authorList>
            <consortium name="EnsemblMetazoa"/>
        </authorList>
    </citation>
    <scope>IDENTIFICATION</scope>
    <source>
        <strain evidence="9">05x7-T-G4-1.051#20</strain>
    </source>
</reference>
<dbReference type="InterPro" id="IPR041503">
    <property type="entry name" value="AIMP2_thioredoxin"/>
</dbReference>
<keyword evidence="5" id="KW-0539">Nucleus</keyword>
<sequence length="321" mass="35320">MYKVKPFYDADVAISTPTNMYKIQNLHQAEKGVSIMDDMGDLDPVAALERRQEVILQRLRGLETVLQGLKDTYKTSAMPPNSSGSKSVKRSTGKPVDLGDGVLDLVISADPDQVPYSIFVMFQLLQEKFRVRGSTHVHSSVTSKCATNLFPSGDGRSDYQIILTLIWKKVPNGPELMVNPSKQSAIQGEVNIVRYIRRLLDSTAEAEDPATMATCDEVLDLVQLRIIDGNNKERDSALRTLNSRLGRTSWLVGDSVSSADIAAWSGINQCKLSADLPGNVKKWFKACDNNIMFQAARRSTPDCVIGQSVDAGNTLILTQVK</sequence>
<dbReference type="GO" id="GO:0005634">
    <property type="term" value="C:nucleus"/>
    <property type="evidence" value="ECO:0007669"/>
    <property type="project" value="UniProtKB-SubCell"/>
</dbReference>
<dbReference type="Gene3D" id="1.20.1050.130">
    <property type="match status" value="1"/>
</dbReference>
<evidence type="ECO:0000313" key="9">
    <source>
        <dbReference type="EnsemblMetazoa" id="G3370.5:cds"/>
    </source>
</evidence>
<dbReference type="InterPro" id="IPR036282">
    <property type="entry name" value="Glutathione-S-Trfase_C_sf"/>
</dbReference>
<keyword evidence="4" id="KW-0648">Protein biosynthesis</keyword>
<evidence type="ECO:0000256" key="3">
    <source>
        <dbReference type="ARBA" id="ARBA00022490"/>
    </source>
</evidence>
<keyword evidence="3" id="KW-0963">Cytoplasm</keyword>
<dbReference type="InterPro" id="IPR031889">
    <property type="entry name" value="AIMP2_LysRS-bd"/>
</dbReference>
<comment type="subcellular location">
    <subcellularLocation>
        <location evidence="2">Cytoplasm</location>
        <location evidence="2">Cytosol</location>
    </subcellularLocation>
    <subcellularLocation>
        <location evidence="1">Nucleus</location>
    </subcellularLocation>
</comment>
<dbReference type="Proteomes" id="UP000005408">
    <property type="component" value="Unassembled WGS sequence"/>
</dbReference>
<evidence type="ECO:0008006" key="11">
    <source>
        <dbReference type="Google" id="ProtNLM"/>
    </source>
</evidence>
<evidence type="ECO:0000259" key="7">
    <source>
        <dbReference type="Pfam" id="PF16780"/>
    </source>
</evidence>
<evidence type="ECO:0000256" key="5">
    <source>
        <dbReference type="ARBA" id="ARBA00023242"/>
    </source>
</evidence>
<organism evidence="9 10">
    <name type="scientific">Magallana gigas</name>
    <name type="common">Pacific oyster</name>
    <name type="synonym">Crassostrea gigas</name>
    <dbReference type="NCBI Taxonomy" id="29159"/>
    <lineage>
        <taxon>Eukaryota</taxon>
        <taxon>Metazoa</taxon>
        <taxon>Spiralia</taxon>
        <taxon>Lophotrochozoa</taxon>
        <taxon>Mollusca</taxon>
        <taxon>Bivalvia</taxon>
        <taxon>Autobranchia</taxon>
        <taxon>Pteriomorphia</taxon>
        <taxon>Ostreida</taxon>
        <taxon>Ostreoidea</taxon>
        <taxon>Ostreidae</taxon>
        <taxon>Magallana</taxon>
    </lineage>
</organism>
<dbReference type="Pfam" id="PF18569">
    <property type="entry name" value="Thioredoxin_16"/>
    <property type="match status" value="1"/>
</dbReference>
<dbReference type="InterPro" id="IPR042360">
    <property type="entry name" value="AIMP2"/>
</dbReference>
<protein>
    <recommendedName>
        <fullName evidence="11">Aminoacyl tRNA synthase complex-interacting multifunctional protein 2</fullName>
    </recommendedName>
</protein>
<dbReference type="EnsemblMetazoa" id="G3370.5">
    <property type="protein sequence ID" value="G3370.5:cds"/>
    <property type="gene ID" value="G3370"/>
</dbReference>